<reference evidence="15" key="3">
    <citation type="submission" date="2025-08" db="UniProtKB">
        <authorList>
            <consortium name="Ensembl"/>
        </authorList>
    </citation>
    <scope>IDENTIFICATION</scope>
    <source>
        <strain evidence="15">HSOK</strain>
    </source>
</reference>
<dbReference type="InterPro" id="IPR017891">
    <property type="entry name" value="Insulin_GF-bd_Cys-rich_CS"/>
</dbReference>
<protein>
    <recommendedName>
        <fullName evidence="2">Insulin-like growth factor-binding protein 3</fullName>
    </recommendedName>
</protein>
<dbReference type="InterPro" id="IPR000867">
    <property type="entry name" value="IGFBP-like"/>
</dbReference>
<dbReference type="PRINTS" id="PR01979">
    <property type="entry name" value="IGFBPFAMILY3"/>
</dbReference>
<keyword evidence="4" id="KW-0597">Phosphoprotein</keyword>
<comment type="caution">
    <text evidence="11">Lacks conserved residue(s) required for the propagation of feature annotation.</text>
</comment>
<comment type="subcellular location">
    <subcellularLocation>
        <location evidence="1">Secreted</location>
    </subcellularLocation>
</comment>
<dbReference type="InterPro" id="IPR009030">
    <property type="entry name" value="Growth_fac_rcpt_cys_sf"/>
</dbReference>
<dbReference type="InterPro" id="IPR000716">
    <property type="entry name" value="Thyroglobulin_1"/>
</dbReference>
<dbReference type="CDD" id="cd00191">
    <property type="entry name" value="TY"/>
    <property type="match status" value="1"/>
</dbReference>
<dbReference type="Pfam" id="PF00086">
    <property type="entry name" value="Thyroglobulin_1"/>
    <property type="match status" value="1"/>
</dbReference>
<evidence type="ECO:0000259" key="13">
    <source>
        <dbReference type="PROSITE" id="PS51162"/>
    </source>
</evidence>
<dbReference type="Ensembl" id="ENSORLT00015013703.1">
    <property type="protein sequence ID" value="ENSORLP00015000813.1"/>
    <property type="gene ID" value="ENSORLG00015001458.1"/>
</dbReference>
<dbReference type="InterPro" id="IPR036857">
    <property type="entry name" value="Thyroglobulin_1_sf"/>
</dbReference>
<dbReference type="GO" id="GO:0005576">
    <property type="term" value="C:extracellular region"/>
    <property type="evidence" value="ECO:0007669"/>
    <property type="project" value="UniProtKB-SubCell"/>
</dbReference>
<evidence type="ECO:0000313" key="15">
    <source>
        <dbReference type="Ensembl" id="ENSORLP00015000813.1"/>
    </source>
</evidence>
<dbReference type="PANTHER" id="PTHR11551">
    <property type="entry name" value="INSULIN-LIKE GROWTH FACTOR BINDING PROTEIN"/>
    <property type="match status" value="1"/>
</dbReference>
<accession>A0A3P9H014</accession>
<dbReference type="FunFam" id="4.10.40.20:FF:000001">
    <property type="entry name" value="Insulin-like growth factor binding protein 5"/>
    <property type="match status" value="1"/>
</dbReference>
<dbReference type="GO" id="GO:0006915">
    <property type="term" value="P:apoptotic process"/>
    <property type="evidence" value="ECO:0007669"/>
    <property type="project" value="UniProtKB-KW"/>
</dbReference>
<dbReference type="FunFam" id="4.10.800.10:FF:000005">
    <property type="entry name" value="Putative insulin-like growth factor-binding protein 5"/>
    <property type="match status" value="1"/>
</dbReference>
<evidence type="ECO:0000256" key="5">
    <source>
        <dbReference type="ARBA" id="ARBA00022604"/>
    </source>
</evidence>
<evidence type="ECO:0000256" key="2">
    <source>
        <dbReference type="ARBA" id="ARBA00013677"/>
    </source>
</evidence>
<name>A0A3P9H014_ORYLA</name>
<feature type="domain" description="Thyroglobulin type-1" evidence="13">
    <location>
        <begin position="206"/>
        <end position="281"/>
    </location>
</feature>
<evidence type="ECO:0000256" key="1">
    <source>
        <dbReference type="ARBA" id="ARBA00004613"/>
    </source>
</evidence>
<evidence type="ECO:0000256" key="3">
    <source>
        <dbReference type="ARBA" id="ARBA00022525"/>
    </source>
</evidence>
<dbReference type="AlphaFoldDB" id="A0A3P9H014"/>
<dbReference type="Proteomes" id="UP000265200">
    <property type="component" value="Chromosome 4"/>
</dbReference>
<dbReference type="PROSITE" id="PS00222">
    <property type="entry name" value="IGFBP_N_1"/>
    <property type="match status" value="1"/>
</dbReference>
<feature type="chain" id="PRO_5018292661" description="Insulin-like growth factor-binding protein 3" evidence="12">
    <location>
        <begin position="23"/>
        <end position="287"/>
    </location>
</feature>
<feature type="domain" description="IGFBP N-terminal" evidence="14">
    <location>
        <begin position="25"/>
        <end position="106"/>
    </location>
</feature>
<evidence type="ECO:0000256" key="4">
    <source>
        <dbReference type="ARBA" id="ARBA00022553"/>
    </source>
</evidence>
<dbReference type="GO" id="GO:0005520">
    <property type="term" value="F:insulin-like growth factor binding"/>
    <property type="evidence" value="ECO:0007669"/>
    <property type="project" value="InterPro"/>
</dbReference>
<dbReference type="SUPFAM" id="SSF57184">
    <property type="entry name" value="Growth factor receptor domain"/>
    <property type="match status" value="1"/>
</dbReference>
<dbReference type="Gene3D" id="4.10.40.20">
    <property type="match status" value="1"/>
</dbReference>
<evidence type="ECO:0000313" key="16">
    <source>
        <dbReference type="Proteomes" id="UP000265200"/>
    </source>
</evidence>
<keyword evidence="7 12" id="KW-0732">Signal</keyword>
<evidence type="ECO:0000259" key="14">
    <source>
        <dbReference type="PROSITE" id="PS51323"/>
    </source>
</evidence>
<evidence type="ECO:0000256" key="11">
    <source>
        <dbReference type="PROSITE-ProRule" id="PRU00500"/>
    </source>
</evidence>
<evidence type="ECO:0000256" key="6">
    <source>
        <dbReference type="ARBA" id="ARBA00022703"/>
    </source>
</evidence>
<reference key="1">
    <citation type="journal article" date="2007" name="Nature">
        <title>The medaka draft genome and insights into vertebrate genome evolution.</title>
        <authorList>
            <person name="Kasahara M."/>
            <person name="Naruse K."/>
            <person name="Sasaki S."/>
            <person name="Nakatani Y."/>
            <person name="Qu W."/>
            <person name="Ahsan B."/>
            <person name="Yamada T."/>
            <person name="Nagayasu Y."/>
            <person name="Doi K."/>
            <person name="Kasai Y."/>
            <person name="Jindo T."/>
            <person name="Kobayashi D."/>
            <person name="Shimada A."/>
            <person name="Toyoda A."/>
            <person name="Kuroki Y."/>
            <person name="Fujiyama A."/>
            <person name="Sasaki T."/>
            <person name="Shimizu A."/>
            <person name="Asakawa S."/>
            <person name="Shimizu N."/>
            <person name="Hashimoto S."/>
            <person name="Yang J."/>
            <person name="Lee Y."/>
            <person name="Matsushima K."/>
            <person name="Sugano S."/>
            <person name="Sakaizumi M."/>
            <person name="Narita T."/>
            <person name="Ohishi K."/>
            <person name="Haga S."/>
            <person name="Ohta F."/>
            <person name="Nomoto H."/>
            <person name="Nogata K."/>
            <person name="Morishita T."/>
            <person name="Endo T."/>
            <person name="Shin-I T."/>
            <person name="Takeda H."/>
            <person name="Morishita S."/>
            <person name="Kohara Y."/>
        </authorList>
    </citation>
    <scope>NUCLEOTIDE SEQUENCE [LARGE SCALE GENOMIC DNA]</scope>
    <source>
        <strain>Hd-rR</strain>
    </source>
</reference>
<dbReference type="SUPFAM" id="SSF57610">
    <property type="entry name" value="Thyroglobulin type-1 domain"/>
    <property type="match status" value="1"/>
</dbReference>
<dbReference type="SMART" id="SM00121">
    <property type="entry name" value="IB"/>
    <property type="match status" value="1"/>
</dbReference>
<reference evidence="15 16" key="2">
    <citation type="submission" date="2017-04" db="EMBL/GenBank/DDBJ databases">
        <title>CpG methylation of centromeres and impact of large insertions on vertebrate speciation.</title>
        <authorList>
            <person name="Ichikawa K."/>
            <person name="Yoshimura J."/>
            <person name="Morishita S."/>
        </authorList>
    </citation>
    <scope>NUCLEOTIDE SEQUENCE</scope>
    <source>
        <strain evidence="15 16">HSOK</strain>
    </source>
</reference>
<dbReference type="PROSITE" id="PS51323">
    <property type="entry name" value="IGFBP_N_2"/>
    <property type="match status" value="1"/>
</dbReference>
<keyword evidence="3" id="KW-0964">Secreted</keyword>
<proteinExistence type="predicted"/>
<reference evidence="15" key="4">
    <citation type="submission" date="2025-09" db="UniProtKB">
        <authorList>
            <consortium name="Ensembl"/>
        </authorList>
    </citation>
    <scope>IDENTIFICATION</scope>
    <source>
        <strain evidence="15">HSOK</strain>
    </source>
</reference>
<dbReference type="PANTHER" id="PTHR11551:SF3">
    <property type="entry name" value="INSULIN-LIKE GROWTH FACTOR-BINDING PROTEIN 3"/>
    <property type="match status" value="1"/>
</dbReference>
<sequence length="287" mass="30813">MPSLCVLCLAAALAAFARLAASVGPVVRCEPCDASALLQCKPPPKDCAERVREPGCGCCMTCALGEGQACGVYTARCGSGLTCQPLSGDSRPLLALLEGRGVCTSAASAKLKSLLVPAQKTEGGQFSGSIRRYDIANVTQTVTVFPGAATVDCGGKMVNTRPPLHDILIKKNEKKRGQSHKVEPVAGGVNTDTHNFSLESKRESEYGPCRREMESIMSNLKITNILNPRGVRIPNCDKKGFYKKRQCRPSKGRRRGHCWCVDKYGQPLPGYEGSKQGATQCYNLESQ</sequence>
<evidence type="ECO:0000256" key="8">
    <source>
        <dbReference type="ARBA" id="ARBA00023157"/>
    </source>
</evidence>
<evidence type="ECO:0000256" key="7">
    <source>
        <dbReference type="ARBA" id="ARBA00022729"/>
    </source>
</evidence>
<dbReference type="InterPro" id="IPR012211">
    <property type="entry name" value="IGFBP-3"/>
</dbReference>
<feature type="signal peptide" evidence="12">
    <location>
        <begin position="1"/>
        <end position="22"/>
    </location>
</feature>
<keyword evidence="5" id="KW-0341">Growth regulation</keyword>
<evidence type="ECO:0000256" key="9">
    <source>
        <dbReference type="ARBA" id="ARBA00023180"/>
    </source>
</evidence>
<keyword evidence="9" id="KW-0325">Glycoprotein</keyword>
<dbReference type="InterPro" id="IPR022321">
    <property type="entry name" value="IGFBP_1-6_chordata"/>
</dbReference>
<dbReference type="Pfam" id="PF00219">
    <property type="entry name" value="IGFBP"/>
    <property type="match status" value="1"/>
</dbReference>
<organism evidence="15 16">
    <name type="scientific">Oryzias latipes</name>
    <name type="common">Japanese rice fish</name>
    <name type="synonym">Japanese killifish</name>
    <dbReference type="NCBI Taxonomy" id="8090"/>
    <lineage>
        <taxon>Eukaryota</taxon>
        <taxon>Metazoa</taxon>
        <taxon>Chordata</taxon>
        <taxon>Craniata</taxon>
        <taxon>Vertebrata</taxon>
        <taxon>Euteleostomi</taxon>
        <taxon>Actinopterygii</taxon>
        <taxon>Neopterygii</taxon>
        <taxon>Teleostei</taxon>
        <taxon>Neoteleostei</taxon>
        <taxon>Acanthomorphata</taxon>
        <taxon>Ovalentaria</taxon>
        <taxon>Atherinomorphae</taxon>
        <taxon>Beloniformes</taxon>
        <taxon>Adrianichthyidae</taxon>
        <taxon>Oryziinae</taxon>
        <taxon>Oryzias</taxon>
    </lineage>
</organism>
<evidence type="ECO:0000256" key="12">
    <source>
        <dbReference type="SAM" id="SignalP"/>
    </source>
</evidence>
<keyword evidence="6" id="KW-0053">Apoptosis</keyword>
<dbReference type="PRINTS" id="PR01976">
    <property type="entry name" value="IGFBPFAMILY"/>
</dbReference>
<evidence type="ECO:0000256" key="10">
    <source>
        <dbReference type="ARBA" id="ARBA00023183"/>
    </source>
</evidence>
<dbReference type="SMART" id="SM00211">
    <property type="entry name" value="TY"/>
    <property type="match status" value="1"/>
</dbReference>
<dbReference type="Gene3D" id="4.10.800.10">
    <property type="entry name" value="Thyroglobulin type-1"/>
    <property type="match status" value="1"/>
</dbReference>
<keyword evidence="8" id="KW-1015">Disulfide bond</keyword>
<keyword evidence="10" id="KW-0340">Growth factor binding</keyword>
<dbReference type="PROSITE" id="PS51162">
    <property type="entry name" value="THYROGLOBULIN_1_2"/>
    <property type="match status" value="1"/>
</dbReference>